<accession>A0A1Q5PV41</accession>
<evidence type="ECO:0000313" key="10">
    <source>
        <dbReference type="Proteomes" id="UP000185612"/>
    </source>
</evidence>
<protein>
    <submittedName>
        <fullName evidence="9">MFS transporter</fullName>
    </submittedName>
</protein>
<dbReference type="CDD" id="cd06173">
    <property type="entry name" value="MFS_MefA_like"/>
    <property type="match status" value="1"/>
</dbReference>
<keyword evidence="2" id="KW-0813">Transport</keyword>
<feature type="transmembrane region" description="Helical" evidence="7">
    <location>
        <begin position="103"/>
        <end position="121"/>
    </location>
</feature>
<evidence type="ECO:0000256" key="3">
    <source>
        <dbReference type="ARBA" id="ARBA00022475"/>
    </source>
</evidence>
<feature type="transmembrane region" description="Helical" evidence="7">
    <location>
        <begin position="169"/>
        <end position="189"/>
    </location>
</feature>
<feature type="transmembrane region" description="Helical" evidence="7">
    <location>
        <begin position="282"/>
        <end position="302"/>
    </location>
</feature>
<keyword evidence="10" id="KW-1185">Reference proteome</keyword>
<dbReference type="InterPro" id="IPR010290">
    <property type="entry name" value="TM_effector"/>
</dbReference>
<keyword evidence="5 7" id="KW-1133">Transmembrane helix</keyword>
<dbReference type="Gene3D" id="1.20.1250.20">
    <property type="entry name" value="MFS general substrate transporter like domains"/>
    <property type="match status" value="1"/>
</dbReference>
<dbReference type="PROSITE" id="PS50850">
    <property type="entry name" value="MFS"/>
    <property type="match status" value="1"/>
</dbReference>
<keyword evidence="3" id="KW-1003">Cell membrane</keyword>
<feature type="transmembrane region" description="Helical" evidence="7">
    <location>
        <begin position="342"/>
        <end position="365"/>
    </location>
</feature>
<evidence type="ECO:0000256" key="4">
    <source>
        <dbReference type="ARBA" id="ARBA00022692"/>
    </source>
</evidence>
<comment type="subcellular location">
    <subcellularLocation>
        <location evidence="1">Cell membrane</location>
        <topology evidence="1">Multi-pass membrane protein</topology>
    </subcellularLocation>
</comment>
<name>A0A1Q5PV41_9ACTO</name>
<dbReference type="RefSeq" id="WP_073824926.1">
    <property type="nucleotide sequence ID" value="NZ_MQVS01000007.1"/>
</dbReference>
<dbReference type="Proteomes" id="UP000185612">
    <property type="component" value="Unassembled WGS sequence"/>
</dbReference>
<comment type="caution">
    <text evidence="9">The sequence shown here is derived from an EMBL/GenBank/DDBJ whole genome shotgun (WGS) entry which is preliminary data.</text>
</comment>
<evidence type="ECO:0000256" key="2">
    <source>
        <dbReference type="ARBA" id="ARBA00022448"/>
    </source>
</evidence>
<gene>
    <name evidence="9" type="ORF">BSZ40_07765</name>
</gene>
<evidence type="ECO:0000256" key="7">
    <source>
        <dbReference type="SAM" id="Phobius"/>
    </source>
</evidence>
<dbReference type="GO" id="GO:0005886">
    <property type="term" value="C:plasma membrane"/>
    <property type="evidence" value="ECO:0007669"/>
    <property type="project" value="UniProtKB-SubCell"/>
</dbReference>
<feature type="transmembrane region" description="Helical" evidence="7">
    <location>
        <begin position="12"/>
        <end position="30"/>
    </location>
</feature>
<dbReference type="InParanoid" id="A0A1Q5PV41"/>
<evidence type="ECO:0000256" key="6">
    <source>
        <dbReference type="ARBA" id="ARBA00023136"/>
    </source>
</evidence>
<dbReference type="GO" id="GO:0022857">
    <property type="term" value="F:transmembrane transporter activity"/>
    <property type="evidence" value="ECO:0007669"/>
    <property type="project" value="InterPro"/>
</dbReference>
<reference evidence="10" key="1">
    <citation type="submission" date="2016-12" db="EMBL/GenBank/DDBJ databases">
        <authorList>
            <person name="Meng X."/>
        </authorList>
    </citation>
    <scope>NUCLEOTIDE SEQUENCE [LARGE SCALE GENOMIC DNA]</scope>
    <source>
        <strain evidence="10">DSM 20732</strain>
    </source>
</reference>
<keyword evidence="6 7" id="KW-0472">Membrane</keyword>
<dbReference type="EMBL" id="MQVS01000007">
    <property type="protein sequence ID" value="OKL51451.1"/>
    <property type="molecule type" value="Genomic_DNA"/>
</dbReference>
<evidence type="ECO:0000313" key="9">
    <source>
        <dbReference type="EMBL" id="OKL51451.1"/>
    </source>
</evidence>
<feature type="domain" description="Major facilitator superfamily (MFS) profile" evidence="8">
    <location>
        <begin position="1"/>
        <end position="193"/>
    </location>
</feature>
<evidence type="ECO:0000256" key="5">
    <source>
        <dbReference type="ARBA" id="ARBA00022989"/>
    </source>
</evidence>
<dbReference type="InterPro" id="IPR036259">
    <property type="entry name" value="MFS_trans_sf"/>
</dbReference>
<evidence type="ECO:0000256" key="1">
    <source>
        <dbReference type="ARBA" id="ARBA00004651"/>
    </source>
</evidence>
<sequence>MFASLRIYNYRWWFFSTLVGSIGTWLQRVAQDWFVYAFLTADSPLAIGVVTALQFAPILLLSPYAGLLADRVNRRLLLAATQLGAALTALGLGVLVLTDTAQLWHVYVFALLLGVIVAFEAPVRQTFVAELVPGELLPNAVGLNSAAFNVARLVGPAAAGLAIEAIGPGWVFIANGLSFLVTLAALFAIRARELYPVAQAERVKGQLRAGVRYVRQRPDIIVMTVIVSVVCGLGMNFQLTSAAMARAEFGRAAGAFGLLTSISAIGALVGSLVAARRTLPRVRGVVVGAFSFGAFSLLSALAPTYWVFAALSIPIGFSALTMITSANAAIQLRTEPSIRGRVMALYMMAFLGSTPVCAPLVGWIAEEWGPRWAIGLGGASSLLIAVVMAWWYFGYWRQDNTPTVVGRRSLGLGMRWVVSRLERNRAAD</sequence>
<feature type="transmembrane region" description="Helical" evidence="7">
    <location>
        <begin position="76"/>
        <end position="97"/>
    </location>
</feature>
<evidence type="ECO:0000259" key="8">
    <source>
        <dbReference type="PROSITE" id="PS50850"/>
    </source>
</evidence>
<dbReference type="PANTHER" id="PTHR23513:SF11">
    <property type="entry name" value="STAPHYLOFERRIN A TRANSPORTER"/>
    <property type="match status" value="1"/>
</dbReference>
<feature type="transmembrane region" description="Helical" evidence="7">
    <location>
        <begin position="45"/>
        <end position="69"/>
    </location>
</feature>
<feature type="transmembrane region" description="Helical" evidence="7">
    <location>
        <begin position="252"/>
        <end position="275"/>
    </location>
</feature>
<dbReference type="PANTHER" id="PTHR23513">
    <property type="entry name" value="INTEGRAL MEMBRANE EFFLUX PROTEIN-RELATED"/>
    <property type="match status" value="1"/>
</dbReference>
<feature type="transmembrane region" description="Helical" evidence="7">
    <location>
        <begin position="308"/>
        <end position="330"/>
    </location>
</feature>
<keyword evidence="4 7" id="KW-0812">Transmembrane</keyword>
<dbReference type="InterPro" id="IPR020846">
    <property type="entry name" value="MFS_dom"/>
</dbReference>
<organism evidence="9 10">
    <name type="scientific">Buchananella hordeovulneris</name>
    <dbReference type="NCBI Taxonomy" id="52770"/>
    <lineage>
        <taxon>Bacteria</taxon>
        <taxon>Bacillati</taxon>
        <taxon>Actinomycetota</taxon>
        <taxon>Actinomycetes</taxon>
        <taxon>Actinomycetales</taxon>
        <taxon>Actinomycetaceae</taxon>
        <taxon>Buchananella</taxon>
    </lineage>
</organism>
<dbReference type="AlphaFoldDB" id="A0A1Q5PV41"/>
<feature type="transmembrane region" description="Helical" evidence="7">
    <location>
        <begin position="220"/>
        <end position="240"/>
    </location>
</feature>
<dbReference type="SUPFAM" id="SSF103473">
    <property type="entry name" value="MFS general substrate transporter"/>
    <property type="match status" value="1"/>
</dbReference>
<dbReference type="Pfam" id="PF05977">
    <property type="entry name" value="MFS_3"/>
    <property type="match status" value="1"/>
</dbReference>
<feature type="transmembrane region" description="Helical" evidence="7">
    <location>
        <begin position="141"/>
        <end position="163"/>
    </location>
</feature>
<dbReference type="OrthoDB" id="9775268at2"/>
<proteinExistence type="predicted"/>
<feature type="transmembrane region" description="Helical" evidence="7">
    <location>
        <begin position="371"/>
        <end position="393"/>
    </location>
</feature>